<proteinExistence type="predicted"/>
<evidence type="ECO:0000313" key="2">
    <source>
        <dbReference type="Proteomes" id="UP000824120"/>
    </source>
</evidence>
<dbReference type="AlphaFoldDB" id="A0A9J5Y3Z1"/>
<accession>A0A9J5Y3Z1</accession>
<gene>
    <name evidence="1" type="ORF">H5410_036157</name>
</gene>
<reference evidence="1 2" key="1">
    <citation type="submission" date="2020-09" db="EMBL/GenBank/DDBJ databases">
        <title>De no assembly of potato wild relative species, Solanum commersonii.</title>
        <authorList>
            <person name="Cho K."/>
        </authorList>
    </citation>
    <scope>NUCLEOTIDE SEQUENCE [LARGE SCALE GENOMIC DNA]</scope>
    <source>
        <strain evidence="1">LZ3.2</strain>
        <tissue evidence="1">Leaf</tissue>
    </source>
</reference>
<sequence>MEIQPLFLVEISRILNKVKKARMEFSWEGLTSKSYGQSKGKWPTEVRNEYVQRFGDSLRRMVDHPTLLVKKENGLPKVGEKHL</sequence>
<comment type="caution">
    <text evidence="1">The sequence shown here is derived from an EMBL/GenBank/DDBJ whole genome shotgun (WGS) entry which is preliminary data.</text>
</comment>
<keyword evidence="2" id="KW-1185">Reference proteome</keyword>
<evidence type="ECO:0000313" key="1">
    <source>
        <dbReference type="EMBL" id="KAG5594925.1"/>
    </source>
</evidence>
<dbReference type="EMBL" id="JACXVP010000007">
    <property type="protein sequence ID" value="KAG5594925.1"/>
    <property type="molecule type" value="Genomic_DNA"/>
</dbReference>
<protein>
    <submittedName>
        <fullName evidence="1">Uncharacterized protein</fullName>
    </submittedName>
</protein>
<organism evidence="1 2">
    <name type="scientific">Solanum commersonii</name>
    <name type="common">Commerson's wild potato</name>
    <name type="synonym">Commerson's nightshade</name>
    <dbReference type="NCBI Taxonomy" id="4109"/>
    <lineage>
        <taxon>Eukaryota</taxon>
        <taxon>Viridiplantae</taxon>
        <taxon>Streptophyta</taxon>
        <taxon>Embryophyta</taxon>
        <taxon>Tracheophyta</taxon>
        <taxon>Spermatophyta</taxon>
        <taxon>Magnoliopsida</taxon>
        <taxon>eudicotyledons</taxon>
        <taxon>Gunneridae</taxon>
        <taxon>Pentapetalae</taxon>
        <taxon>asterids</taxon>
        <taxon>lamiids</taxon>
        <taxon>Solanales</taxon>
        <taxon>Solanaceae</taxon>
        <taxon>Solanoideae</taxon>
        <taxon>Solaneae</taxon>
        <taxon>Solanum</taxon>
    </lineage>
</organism>
<dbReference type="Proteomes" id="UP000824120">
    <property type="component" value="Chromosome 7"/>
</dbReference>
<name>A0A9J5Y3Z1_SOLCO</name>